<evidence type="ECO:0000313" key="2">
    <source>
        <dbReference type="EMBL" id="MBC9979055.1"/>
    </source>
</evidence>
<evidence type="ECO:0008006" key="4">
    <source>
        <dbReference type="Google" id="ProtNLM"/>
    </source>
</evidence>
<keyword evidence="1" id="KW-0472">Membrane</keyword>
<feature type="transmembrane region" description="Helical" evidence="1">
    <location>
        <begin position="142"/>
        <end position="163"/>
    </location>
</feature>
<sequence length="196" mass="21402">MRDSGIENVIERRRQLFENRFRGSNDWLRFLFLGGILIALSTVALIDALVAAQHLPGHLSGSSAIFGGIAVILFVTRIARGALYVDWLLGGASCLLAGLFLSRDENFTHASSLLYVFSLMFASGVVRIWIGLTASPEEGASWILCSGLVAMLCGFWITFAWFFVMSTTIAPLIFVFDALFGGIALVGFGISLREDR</sequence>
<comment type="caution">
    <text evidence="2">The sequence shown here is derived from an EMBL/GenBank/DDBJ whole genome shotgun (WGS) entry which is preliminary data.</text>
</comment>
<evidence type="ECO:0000313" key="3">
    <source>
        <dbReference type="Proteomes" id="UP000639516"/>
    </source>
</evidence>
<dbReference type="EMBL" id="JAATTO010000015">
    <property type="protein sequence ID" value="MBC9979055.1"/>
    <property type="molecule type" value="Genomic_DNA"/>
</dbReference>
<proteinExistence type="predicted"/>
<keyword evidence="1" id="KW-0812">Transmembrane</keyword>
<feature type="transmembrane region" description="Helical" evidence="1">
    <location>
        <begin position="83"/>
        <end position="101"/>
    </location>
</feature>
<protein>
    <recommendedName>
        <fullName evidence="4">HdeD family acid-resistance protein</fullName>
    </recommendedName>
</protein>
<keyword evidence="1" id="KW-1133">Transmembrane helix</keyword>
<feature type="transmembrane region" description="Helical" evidence="1">
    <location>
        <begin position="113"/>
        <end position="130"/>
    </location>
</feature>
<organism evidence="2 3">
    <name type="scientific">Bradyrhizobium campsiandrae</name>
    <dbReference type="NCBI Taxonomy" id="1729892"/>
    <lineage>
        <taxon>Bacteria</taxon>
        <taxon>Pseudomonadati</taxon>
        <taxon>Pseudomonadota</taxon>
        <taxon>Alphaproteobacteria</taxon>
        <taxon>Hyphomicrobiales</taxon>
        <taxon>Nitrobacteraceae</taxon>
        <taxon>Bradyrhizobium</taxon>
    </lineage>
</organism>
<gene>
    <name evidence="2" type="ORF">HA482_12680</name>
</gene>
<feature type="transmembrane region" description="Helical" evidence="1">
    <location>
        <begin position="30"/>
        <end position="52"/>
    </location>
</feature>
<name>A0ABR7U4W3_9BRAD</name>
<feature type="transmembrane region" description="Helical" evidence="1">
    <location>
        <begin position="169"/>
        <end position="192"/>
    </location>
</feature>
<dbReference type="RefSeq" id="WP_188105371.1">
    <property type="nucleotide sequence ID" value="NZ_JAANIH010000047.1"/>
</dbReference>
<keyword evidence="3" id="KW-1185">Reference proteome</keyword>
<accession>A0ABR7U4W3</accession>
<reference evidence="2 3" key="1">
    <citation type="journal article" date="2020" name="Arch. Microbiol.">
        <title>Bradyrhizobium campsiandrae sp. nov., a nitrogen-fixing bacterial strain isolated from a native leguminous tree from the Amazon adapted to flooded conditions.</title>
        <authorList>
            <person name="Cabral Michel D."/>
            <person name="Martins da Costa E."/>
            <person name="Azarias Guimaraes A."/>
            <person name="Soares de Carvalho T."/>
            <person name="Santos de Castro Caputo P."/>
            <person name="Willems A."/>
            <person name="de Souza Moreira F.M."/>
        </authorList>
    </citation>
    <scope>NUCLEOTIDE SEQUENCE [LARGE SCALE GENOMIC DNA]</scope>
    <source>
        <strain evidence="3">INPA 384B</strain>
    </source>
</reference>
<evidence type="ECO:0000256" key="1">
    <source>
        <dbReference type="SAM" id="Phobius"/>
    </source>
</evidence>
<feature type="transmembrane region" description="Helical" evidence="1">
    <location>
        <begin position="58"/>
        <end position="76"/>
    </location>
</feature>
<dbReference type="Proteomes" id="UP000639516">
    <property type="component" value="Unassembled WGS sequence"/>
</dbReference>